<sequence>MNEFEQEKMMVIAEMAREIYIQMMSRDISYSNQDTRVTLAEIAHNAAIDFMMVHEKWVESQYPIISQPQPGIIASDFNINGYNSDILLGGDFHA</sequence>
<evidence type="ECO:0000313" key="2">
    <source>
        <dbReference type="Proteomes" id="UP000326169"/>
    </source>
</evidence>
<gene>
    <name evidence="1" type="ORF">NIES46_41600</name>
</gene>
<protein>
    <submittedName>
        <fullName evidence="1">Uncharacterized protein</fullName>
    </submittedName>
</protein>
<keyword evidence="2" id="KW-1185">Reference proteome</keyword>
<name>A0A5M3T8T5_LIMPL</name>
<organism evidence="1 2">
    <name type="scientific">Limnospira platensis NIES-46</name>
    <dbReference type="NCBI Taxonomy" id="1236695"/>
    <lineage>
        <taxon>Bacteria</taxon>
        <taxon>Bacillati</taxon>
        <taxon>Cyanobacteriota</taxon>
        <taxon>Cyanophyceae</taxon>
        <taxon>Oscillatoriophycideae</taxon>
        <taxon>Oscillatoriales</taxon>
        <taxon>Sirenicapillariaceae</taxon>
        <taxon>Limnospira</taxon>
    </lineage>
</organism>
<reference evidence="1 2" key="1">
    <citation type="journal article" date="2019" name="J Genomics">
        <title>The Draft Genome of a Hydrogen-producing Cyanobacterium, Arthrospira platensis NIES-46.</title>
        <authorList>
            <person name="Suzuki S."/>
            <person name="Yamaguchi H."/>
            <person name="Kawachi M."/>
        </authorList>
    </citation>
    <scope>NUCLEOTIDE SEQUENCE [LARGE SCALE GENOMIC DNA]</scope>
    <source>
        <strain evidence="1 2">NIES-46</strain>
    </source>
</reference>
<comment type="caution">
    <text evidence="1">The sequence shown here is derived from an EMBL/GenBank/DDBJ whole genome shotgun (WGS) entry which is preliminary data.</text>
</comment>
<evidence type="ECO:0000313" key="1">
    <source>
        <dbReference type="EMBL" id="GCE96093.1"/>
    </source>
</evidence>
<dbReference type="EMBL" id="BIMW01000172">
    <property type="protein sequence ID" value="GCE96093.1"/>
    <property type="molecule type" value="Genomic_DNA"/>
</dbReference>
<dbReference type="RefSeq" id="WP_014274305.1">
    <property type="nucleotide sequence ID" value="NZ_BIMW01000172.1"/>
</dbReference>
<dbReference type="GeneID" id="301684932"/>
<dbReference type="Proteomes" id="UP000326169">
    <property type="component" value="Unassembled WGS sequence"/>
</dbReference>
<proteinExistence type="predicted"/>
<accession>A0A5M3T8T5</accession>